<evidence type="ECO:0000256" key="2">
    <source>
        <dbReference type="ARBA" id="ARBA00022679"/>
    </source>
</evidence>
<evidence type="ECO:0000313" key="5">
    <source>
        <dbReference type="Proteomes" id="UP001515480"/>
    </source>
</evidence>
<dbReference type="SUPFAM" id="SSF52540">
    <property type="entry name" value="P-loop containing nucleoside triphosphate hydrolases"/>
    <property type="match status" value="1"/>
</dbReference>
<dbReference type="InterPro" id="IPR000863">
    <property type="entry name" value="Sulfotransferase_dom"/>
</dbReference>
<gene>
    <name evidence="4" type="ORF">AB1Y20_016799</name>
</gene>
<comment type="similarity">
    <text evidence="1">Belongs to the sulfotransferase 1 family.</text>
</comment>
<dbReference type="PANTHER" id="PTHR11783">
    <property type="entry name" value="SULFOTRANSFERASE SULT"/>
    <property type="match status" value="1"/>
</dbReference>
<reference evidence="4 5" key="1">
    <citation type="journal article" date="2024" name="Science">
        <title>Giant polyketide synthase enzymes in the biosynthesis of giant marine polyether toxins.</title>
        <authorList>
            <person name="Fallon T.R."/>
            <person name="Shende V.V."/>
            <person name="Wierzbicki I.H."/>
            <person name="Pendleton A.L."/>
            <person name="Watervoot N.F."/>
            <person name="Auber R.P."/>
            <person name="Gonzalez D.J."/>
            <person name="Wisecaver J.H."/>
            <person name="Moore B.S."/>
        </authorList>
    </citation>
    <scope>NUCLEOTIDE SEQUENCE [LARGE SCALE GENOMIC DNA]</scope>
    <source>
        <strain evidence="4 5">12B1</strain>
    </source>
</reference>
<name>A0AB34I9E1_PRYPA</name>
<proteinExistence type="inferred from homology"/>
<dbReference type="GO" id="GO:0008146">
    <property type="term" value="F:sulfotransferase activity"/>
    <property type="evidence" value="ECO:0007669"/>
    <property type="project" value="InterPro"/>
</dbReference>
<dbReference type="AlphaFoldDB" id="A0AB34I9E1"/>
<sequence length="314" mass="35473">MEEPMPLLPITSEATVAACASLPLRPSDVFIASYPKSGTTWMQHIVHTLVTDAASPLAHISDACPFFEVDRTWSEHESGELAPTVRENHRALGRRLFNTHLRWEMMPRQGEADAADATAAAGAKYIYLTRDGRDACVSFFHHLSHQAVEDGGYRGGFDRFVVEWSAGALPFGSWAAHLKSWLGGAAADPRVLVVSYEGMKADLRREVLRVRTHLRLPLSERRVDELLPRFTFEWMRSHEEQFNPRSVRWVASEEEEAEGHGEAPRAEPFHFIRSGQTGEGKQRFNQAQEELFAAMIRRTFPDELPPYMAGFSLR</sequence>
<evidence type="ECO:0000313" key="4">
    <source>
        <dbReference type="EMBL" id="KAL1495431.1"/>
    </source>
</evidence>
<dbReference type="Proteomes" id="UP001515480">
    <property type="component" value="Unassembled WGS sequence"/>
</dbReference>
<evidence type="ECO:0000259" key="3">
    <source>
        <dbReference type="Pfam" id="PF00685"/>
    </source>
</evidence>
<keyword evidence="5" id="KW-1185">Reference proteome</keyword>
<protein>
    <recommendedName>
        <fullName evidence="3">Sulfotransferase domain-containing protein</fullName>
    </recommendedName>
</protein>
<feature type="domain" description="Sulfotransferase" evidence="3">
    <location>
        <begin position="26"/>
        <end position="299"/>
    </location>
</feature>
<accession>A0AB34I9E1</accession>
<comment type="caution">
    <text evidence="4">The sequence shown here is derived from an EMBL/GenBank/DDBJ whole genome shotgun (WGS) entry which is preliminary data.</text>
</comment>
<dbReference type="Gene3D" id="3.40.50.300">
    <property type="entry name" value="P-loop containing nucleotide triphosphate hydrolases"/>
    <property type="match status" value="1"/>
</dbReference>
<organism evidence="4 5">
    <name type="scientific">Prymnesium parvum</name>
    <name type="common">Toxic golden alga</name>
    <dbReference type="NCBI Taxonomy" id="97485"/>
    <lineage>
        <taxon>Eukaryota</taxon>
        <taxon>Haptista</taxon>
        <taxon>Haptophyta</taxon>
        <taxon>Prymnesiophyceae</taxon>
        <taxon>Prymnesiales</taxon>
        <taxon>Prymnesiaceae</taxon>
        <taxon>Prymnesium</taxon>
    </lineage>
</organism>
<keyword evidence="2" id="KW-0808">Transferase</keyword>
<dbReference type="Pfam" id="PF00685">
    <property type="entry name" value="Sulfotransfer_1"/>
    <property type="match status" value="1"/>
</dbReference>
<dbReference type="InterPro" id="IPR027417">
    <property type="entry name" value="P-loop_NTPase"/>
</dbReference>
<evidence type="ECO:0000256" key="1">
    <source>
        <dbReference type="ARBA" id="ARBA00005771"/>
    </source>
</evidence>
<dbReference type="EMBL" id="JBGBPQ010000032">
    <property type="protein sequence ID" value="KAL1495431.1"/>
    <property type="molecule type" value="Genomic_DNA"/>
</dbReference>